<evidence type="ECO:0000313" key="2">
    <source>
        <dbReference type="Proteomes" id="UP000019681"/>
    </source>
</evidence>
<dbReference type="OrthoDB" id="1956466at2"/>
<name>A0A017RW27_9CLOT</name>
<comment type="caution">
    <text evidence="1">The sequence shown here is derived from an EMBL/GenBank/DDBJ whole genome shotgun (WGS) entry which is preliminary data.</text>
</comment>
<evidence type="ECO:0000313" key="1">
    <source>
        <dbReference type="EMBL" id="EYE88105.1"/>
    </source>
</evidence>
<proteinExistence type="predicted"/>
<sequence length="47" mass="5537">MFNDAKKQDVSIVKQREDKYSRYDYGKVRVDFSTGFVGESDKIKDSR</sequence>
<organism evidence="1 2">
    <name type="scientific">Fervidicella metallireducens AeB</name>
    <dbReference type="NCBI Taxonomy" id="1403537"/>
    <lineage>
        <taxon>Bacteria</taxon>
        <taxon>Bacillati</taxon>
        <taxon>Bacillota</taxon>
        <taxon>Clostridia</taxon>
        <taxon>Eubacteriales</taxon>
        <taxon>Clostridiaceae</taxon>
        <taxon>Fervidicella</taxon>
    </lineage>
</organism>
<keyword evidence="2" id="KW-1185">Reference proteome</keyword>
<dbReference type="EMBL" id="AZQP01000029">
    <property type="protein sequence ID" value="EYE88105.1"/>
    <property type="molecule type" value="Genomic_DNA"/>
</dbReference>
<dbReference type="RefSeq" id="WP_161633614.1">
    <property type="nucleotide sequence ID" value="NZ_AZQP01000029.1"/>
</dbReference>
<accession>A0A017RW27</accession>
<gene>
    <name evidence="1" type="ORF">Q428_09815</name>
</gene>
<reference evidence="1 2" key="1">
    <citation type="journal article" date="2014" name="Genome Announc.">
        <title>Draft Genome Sequence of Fervidicella metallireducens Strain AeBT, an Iron-Reducing Thermoanaerobe from the Great Artesian Basin.</title>
        <authorList>
            <person name="Patel B.K."/>
        </authorList>
    </citation>
    <scope>NUCLEOTIDE SEQUENCE [LARGE SCALE GENOMIC DNA]</scope>
    <source>
        <strain evidence="1 2">AeB</strain>
    </source>
</reference>
<dbReference type="STRING" id="1403537.Q428_09815"/>
<dbReference type="Proteomes" id="UP000019681">
    <property type="component" value="Unassembled WGS sequence"/>
</dbReference>
<dbReference type="AlphaFoldDB" id="A0A017RW27"/>
<protein>
    <submittedName>
        <fullName evidence="1">Uncharacterized protein</fullName>
    </submittedName>
</protein>